<feature type="compositionally biased region" description="Low complexity" evidence="11">
    <location>
        <begin position="87"/>
        <end position="107"/>
    </location>
</feature>
<dbReference type="PRINTS" id="PR00398">
    <property type="entry name" value="STRDHORMONER"/>
</dbReference>
<evidence type="ECO:0000256" key="5">
    <source>
        <dbReference type="ARBA" id="ARBA00023015"/>
    </source>
</evidence>
<feature type="domain" description="NR LBD" evidence="13">
    <location>
        <begin position="445"/>
        <end position="705"/>
    </location>
</feature>
<dbReference type="PRINTS" id="PR00047">
    <property type="entry name" value="STROIDFINGER"/>
</dbReference>
<evidence type="ECO:0000256" key="3">
    <source>
        <dbReference type="ARBA" id="ARBA00022771"/>
    </source>
</evidence>
<comment type="caution">
    <text evidence="14">The sequence shown here is derived from an EMBL/GenBank/DDBJ whole genome shotgun (WGS) entry which is preliminary data.</text>
</comment>
<evidence type="ECO:0000256" key="1">
    <source>
        <dbReference type="ARBA" id="ARBA00005993"/>
    </source>
</evidence>
<dbReference type="Proteomes" id="UP000580250">
    <property type="component" value="Unassembled WGS sequence"/>
</dbReference>
<evidence type="ECO:0000313" key="14">
    <source>
        <dbReference type="EMBL" id="CAD2181177.1"/>
    </source>
</evidence>
<dbReference type="Gene3D" id="1.10.565.10">
    <property type="entry name" value="Retinoid X Receptor"/>
    <property type="match status" value="1"/>
</dbReference>
<sequence>MDLQQQQQMFLNAWIRPTLLSPTPTNTTTITQQQQQNILQNIPEHLRGNSSSSSSSLIIRPSQQQHQQLVIRHVPPSIRVFEPSMANPSLTTSSSSSSSIPFSSSPSLNNSNNLNPLLLNLHQQQISSPISTKILQIPSQQPQQYPPQQFDQLVALAHFQQMLERIKASETAKASQLLENNSQNFGVIPTSAFKLVNNSIQNSELTTINKTSTPYFLSEESVLQQRQLEPKQQKIELKHQQQTSQQQQCSPSLQKNFTPKPSTSADELLGQAIIKLLQQQQQQTKGEITEINGNNNVQTNIEGSNTNQTNPDYSTIIAGEEVLLCKVCSDRASGFHYGIFSCEGCKGFFRRSLQNKIDYRPCTQSQKCQIVRANRNRCQECRWRKCIEAGMSKDGVRYGRVPKREKEKLREEMRRDSVRSVFEHLNFELSNEERLLEKLEKGWKELENDLRIILKRKEEENNNGEEEKIIDSNKLCLLAKAVVRFAENIGGFRLLRIDDQAQVLKESLYPVLLLRFCSLRLFPNNDRLFDLANIPLALLLPTSSFSALRDCTVELIIRIRAARRPTDLPLSDKELAICAAVCLCRLEGAGECASGGATSTASFNGMTANTFINAWDEQSDQLGQAVCRRIREKFSSLLNYSLHVSGLQQQRIPFGPTSLRTDLLDRQNLASLFESLKMCKELYSHFLKANICKNIPFELFSPKINLIENNRKRKILENEEENNKLKNKILSPEINKKEEEIVKINNNQQQQINKKLDMPILRQVLEQQQQTIPPTINNNLNNGLTLRERHKEMALLLERPPLISILDEKEEEEEEEEKEDLVIVVEEEEKNKDNVEDDDEEEQPLNLCLRDGAN</sequence>
<evidence type="ECO:0000256" key="4">
    <source>
        <dbReference type="ARBA" id="ARBA00022833"/>
    </source>
</evidence>
<accession>A0A6V7W1W7</accession>
<evidence type="ECO:0000256" key="7">
    <source>
        <dbReference type="ARBA" id="ARBA00023163"/>
    </source>
</evidence>
<evidence type="ECO:0000256" key="10">
    <source>
        <dbReference type="SAM" id="Coils"/>
    </source>
</evidence>
<keyword evidence="3" id="KW-0863">Zinc-finger</keyword>
<name>A0A6V7W1W7_MELEN</name>
<evidence type="ECO:0000259" key="13">
    <source>
        <dbReference type="PROSITE" id="PS51843"/>
    </source>
</evidence>
<dbReference type="GO" id="GO:0000122">
    <property type="term" value="P:negative regulation of transcription by RNA polymerase II"/>
    <property type="evidence" value="ECO:0007669"/>
    <property type="project" value="TreeGrafter"/>
</dbReference>
<comment type="similarity">
    <text evidence="1">Belongs to the nuclear hormone receptor family.</text>
</comment>
<dbReference type="PANTHER" id="PTHR24082">
    <property type="entry name" value="NUCLEAR HORMONE RECEPTOR"/>
    <property type="match status" value="1"/>
</dbReference>
<dbReference type="InterPro" id="IPR000536">
    <property type="entry name" value="Nucl_hrmn_rcpt_lig-bd"/>
</dbReference>
<dbReference type="SUPFAM" id="SSF48508">
    <property type="entry name" value="Nuclear receptor ligand-binding domain"/>
    <property type="match status" value="1"/>
</dbReference>
<evidence type="ECO:0000256" key="9">
    <source>
        <dbReference type="ARBA" id="ARBA00023242"/>
    </source>
</evidence>
<dbReference type="PROSITE" id="PS51030">
    <property type="entry name" value="NUCLEAR_REC_DBD_2"/>
    <property type="match status" value="1"/>
</dbReference>
<dbReference type="PROSITE" id="PS51843">
    <property type="entry name" value="NR_LBD"/>
    <property type="match status" value="1"/>
</dbReference>
<dbReference type="InterPro" id="IPR050234">
    <property type="entry name" value="Nuclear_hormone_rcpt_NR1"/>
</dbReference>
<dbReference type="InterPro" id="IPR001723">
    <property type="entry name" value="Nuclear_hrmn_rcpt"/>
</dbReference>
<gene>
    <name evidence="14" type="ORF">MENT_LOCUS33307</name>
</gene>
<keyword evidence="6" id="KW-0238">DNA-binding</keyword>
<proteinExistence type="inferred from homology"/>
<dbReference type="InterPro" id="IPR001628">
    <property type="entry name" value="Znf_hrmn_rcpt"/>
</dbReference>
<keyword evidence="9" id="KW-0539">Nucleus</keyword>
<evidence type="ECO:0000256" key="8">
    <source>
        <dbReference type="ARBA" id="ARBA00023170"/>
    </source>
</evidence>
<feature type="coiled-coil region" evidence="10">
    <location>
        <begin position="704"/>
        <end position="754"/>
    </location>
</feature>
<organism evidence="14 15">
    <name type="scientific">Meloidogyne enterolobii</name>
    <name type="common">Root-knot nematode worm</name>
    <name type="synonym">Meloidogyne mayaguensis</name>
    <dbReference type="NCBI Taxonomy" id="390850"/>
    <lineage>
        <taxon>Eukaryota</taxon>
        <taxon>Metazoa</taxon>
        <taxon>Ecdysozoa</taxon>
        <taxon>Nematoda</taxon>
        <taxon>Chromadorea</taxon>
        <taxon>Rhabditida</taxon>
        <taxon>Tylenchina</taxon>
        <taxon>Tylenchomorpha</taxon>
        <taxon>Tylenchoidea</taxon>
        <taxon>Meloidogynidae</taxon>
        <taxon>Meloidogyninae</taxon>
        <taxon>Meloidogyne</taxon>
    </lineage>
</organism>
<protein>
    <submittedName>
        <fullName evidence="14">Uncharacterized protein</fullName>
    </submittedName>
</protein>
<keyword evidence="5" id="KW-0805">Transcription regulation</keyword>
<dbReference type="EMBL" id="CAJEWN010000393">
    <property type="protein sequence ID" value="CAD2181177.1"/>
    <property type="molecule type" value="Genomic_DNA"/>
</dbReference>
<dbReference type="Gene3D" id="3.30.50.10">
    <property type="entry name" value="Erythroid Transcription Factor GATA-1, subunit A"/>
    <property type="match status" value="1"/>
</dbReference>
<dbReference type="CDD" id="cd07166">
    <property type="entry name" value="NR_DBD_REV_ERB"/>
    <property type="match status" value="1"/>
</dbReference>
<feature type="region of interest" description="Disordered" evidence="11">
    <location>
        <begin position="82"/>
        <end position="107"/>
    </location>
</feature>
<dbReference type="Pfam" id="PF00105">
    <property type="entry name" value="zf-C4"/>
    <property type="match status" value="1"/>
</dbReference>
<reference evidence="14 15" key="1">
    <citation type="submission" date="2020-08" db="EMBL/GenBank/DDBJ databases">
        <authorList>
            <person name="Koutsovoulos G."/>
            <person name="Danchin GJ E."/>
        </authorList>
    </citation>
    <scope>NUCLEOTIDE SEQUENCE [LARGE SCALE GENOMIC DNA]</scope>
</reference>
<dbReference type="GO" id="GO:0030154">
    <property type="term" value="P:cell differentiation"/>
    <property type="evidence" value="ECO:0007669"/>
    <property type="project" value="TreeGrafter"/>
</dbReference>
<evidence type="ECO:0000313" key="15">
    <source>
        <dbReference type="Proteomes" id="UP000580250"/>
    </source>
</evidence>
<feature type="domain" description="Nuclear receptor" evidence="12">
    <location>
        <begin position="322"/>
        <end position="398"/>
    </location>
</feature>
<dbReference type="OrthoDB" id="7634782at2759"/>
<dbReference type="GO" id="GO:0008270">
    <property type="term" value="F:zinc ion binding"/>
    <property type="evidence" value="ECO:0007669"/>
    <property type="project" value="UniProtKB-KW"/>
</dbReference>
<dbReference type="AlphaFoldDB" id="A0A6V7W1W7"/>
<feature type="compositionally biased region" description="Low complexity" evidence="11">
    <location>
        <begin position="240"/>
        <end position="254"/>
    </location>
</feature>
<evidence type="ECO:0000259" key="12">
    <source>
        <dbReference type="PROSITE" id="PS51030"/>
    </source>
</evidence>
<dbReference type="InterPro" id="IPR035500">
    <property type="entry name" value="NHR-like_dom_sf"/>
</dbReference>
<dbReference type="GO" id="GO:0009755">
    <property type="term" value="P:hormone-mediated signaling pathway"/>
    <property type="evidence" value="ECO:0007669"/>
    <property type="project" value="TreeGrafter"/>
</dbReference>
<keyword evidence="2" id="KW-0479">Metal-binding</keyword>
<evidence type="ECO:0000256" key="6">
    <source>
        <dbReference type="ARBA" id="ARBA00023125"/>
    </source>
</evidence>
<evidence type="ECO:0000256" key="2">
    <source>
        <dbReference type="ARBA" id="ARBA00022723"/>
    </source>
</evidence>
<dbReference type="SMART" id="SM00399">
    <property type="entry name" value="ZnF_C4"/>
    <property type="match status" value="1"/>
</dbReference>
<keyword evidence="4" id="KW-0862">Zinc</keyword>
<dbReference type="SUPFAM" id="SSF57716">
    <property type="entry name" value="Glucocorticoid receptor-like (DNA-binding domain)"/>
    <property type="match status" value="1"/>
</dbReference>
<feature type="coiled-coil region" evidence="10">
    <location>
        <begin position="422"/>
        <end position="467"/>
    </location>
</feature>
<dbReference type="InterPro" id="IPR013088">
    <property type="entry name" value="Znf_NHR/GATA"/>
</dbReference>
<feature type="region of interest" description="Disordered" evidence="11">
    <location>
        <begin position="232"/>
        <end position="263"/>
    </location>
</feature>
<dbReference type="GO" id="GO:0004879">
    <property type="term" value="F:nuclear receptor activity"/>
    <property type="evidence" value="ECO:0007669"/>
    <property type="project" value="TreeGrafter"/>
</dbReference>
<dbReference type="PROSITE" id="PS00031">
    <property type="entry name" value="NUCLEAR_REC_DBD_1"/>
    <property type="match status" value="1"/>
</dbReference>
<dbReference type="GO" id="GO:0000978">
    <property type="term" value="F:RNA polymerase II cis-regulatory region sequence-specific DNA binding"/>
    <property type="evidence" value="ECO:0007669"/>
    <property type="project" value="TreeGrafter"/>
</dbReference>
<dbReference type="PANTHER" id="PTHR24082:SF473">
    <property type="entry name" value="ECDYSONE-INDUCED PROTEIN 75B, ISOFORM B"/>
    <property type="match status" value="1"/>
</dbReference>
<evidence type="ECO:0000256" key="11">
    <source>
        <dbReference type="SAM" id="MobiDB-lite"/>
    </source>
</evidence>
<keyword evidence="10" id="KW-0175">Coiled coil</keyword>
<dbReference type="GO" id="GO:0045944">
    <property type="term" value="P:positive regulation of transcription by RNA polymerase II"/>
    <property type="evidence" value="ECO:0007669"/>
    <property type="project" value="TreeGrafter"/>
</dbReference>
<keyword evidence="7" id="KW-0804">Transcription</keyword>
<keyword evidence="8" id="KW-0675">Receptor</keyword>
<feature type="region of interest" description="Disordered" evidence="11">
    <location>
        <begin position="825"/>
        <end position="854"/>
    </location>
</feature>